<evidence type="ECO:0000256" key="1">
    <source>
        <dbReference type="SAM" id="MobiDB-lite"/>
    </source>
</evidence>
<protein>
    <submittedName>
        <fullName evidence="2">Uncharacterized protein</fullName>
    </submittedName>
</protein>
<feature type="region of interest" description="Disordered" evidence="1">
    <location>
        <begin position="283"/>
        <end position="303"/>
    </location>
</feature>
<dbReference type="EMBL" id="CP076664">
    <property type="protein sequence ID" value="QWU89257.1"/>
    <property type="molecule type" value="Genomic_DNA"/>
</dbReference>
<proteinExistence type="predicted"/>
<accession>A0ABX8I879</accession>
<evidence type="ECO:0000313" key="2">
    <source>
        <dbReference type="EMBL" id="QWU89257.1"/>
    </source>
</evidence>
<name>A0ABX8I879_9ASCO</name>
<dbReference type="Proteomes" id="UP000825434">
    <property type="component" value="Chromosome 4"/>
</dbReference>
<keyword evidence="3" id="KW-1185">Reference proteome</keyword>
<reference evidence="2 3" key="1">
    <citation type="submission" date="2021-06" db="EMBL/GenBank/DDBJ databases">
        <title>Candida outbreak in Lebanon.</title>
        <authorList>
            <person name="Finianos M."/>
        </authorList>
    </citation>
    <scope>NUCLEOTIDE SEQUENCE [LARGE SCALE GENOMIC DNA]</scope>
    <source>
        <strain evidence="2">CA3LBN</strain>
    </source>
</reference>
<feature type="compositionally biased region" description="Acidic residues" evidence="1">
    <location>
        <begin position="204"/>
        <end position="213"/>
    </location>
</feature>
<evidence type="ECO:0000313" key="3">
    <source>
        <dbReference type="Proteomes" id="UP000825434"/>
    </source>
</evidence>
<feature type="region of interest" description="Disordered" evidence="1">
    <location>
        <begin position="192"/>
        <end position="222"/>
    </location>
</feature>
<gene>
    <name evidence="2" type="ORF">CA3LBN_003580</name>
</gene>
<organism evidence="2 3">
    <name type="scientific">Candidozyma haemuli</name>
    <dbReference type="NCBI Taxonomy" id="45357"/>
    <lineage>
        <taxon>Eukaryota</taxon>
        <taxon>Fungi</taxon>
        <taxon>Dikarya</taxon>
        <taxon>Ascomycota</taxon>
        <taxon>Saccharomycotina</taxon>
        <taxon>Pichiomycetes</taxon>
        <taxon>Metschnikowiaceae</taxon>
        <taxon>Candidozyma</taxon>
    </lineage>
</organism>
<sequence>MTLPQHSRRLLREKNSKTTLQRILGRYAPTNDAKINPQSFTSFKVNKNTSTNQDRMSNMRVATKKNAKRLLHYCSVLLQQQAQPEFEILTDRLGYQYLVPIEFLGNFKRLPPVTHPFCPPAFPNFPQYIPQTQFMATSAFQQEAVGAIQMEPQAQQLPPQQLPPIQQFVEPASQLLQPSPCSSGLAMARSFPQNFEPPLSVPTDDMESDDEFESPTPEPLSPVEQLSEVQNRQLMAAFQHFVPEHERLSPQQVRCIITENEQTVPGFDESLEFLSYLQVPEFENASEEEETSETSPEVAPSQNGATVFSSFCTGPSEIPASPQDPEWDFGTEHEENAASIVSRSHKSPKSEVLRKFKNKLMARAWNASEIEFSSQFLQRAPPKSILRNGPKQAVVECESGLCTPRQSPSVGHAVIDEEVINKLGTMKLGESSPAKKVRFAKEMESHKYIPSRHSTEVA</sequence>